<reference evidence="1" key="1">
    <citation type="submission" date="2014-05" db="EMBL/GenBank/DDBJ databases">
        <authorList>
            <person name="Chronopoulou M."/>
        </authorList>
    </citation>
    <scope>NUCLEOTIDE SEQUENCE</scope>
    <source>
        <tissue evidence="1">Whole organism</tissue>
    </source>
</reference>
<accession>A0A0K2UQN4</accession>
<sequence>FIRRLNPMEELMTKPYDKMSHVATIEDFSESKFRYVVLLVSFTKYSIYKIPVGSHLGRKKDLFIWTRIEPCYQRSVFGT</sequence>
<proteinExistence type="predicted"/>
<dbReference type="AlphaFoldDB" id="A0A0K2UQN4"/>
<feature type="non-terminal residue" evidence="1">
    <location>
        <position position="1"/>
    </location>
</feature>
<protein>
    <submittedName>
        <fullName evidence="1">Uncharacterized protein</fullName>
    </submittedName>
</protein>
<name>A0A0K2UQN4_LEPSM</name>
<dbReference type="EMBL" id="HACA01022826">
    <property type="protein sequence ID" value="CDW40187.1"/>
    <property type="molecule type" value="Transcribed_RNA"/>
</dbReference>
<organism evidence="1">
    <name type="scientific">Lepeophtheirus salmonis</name>
    <name type="common">Salmon louse</name>
    <name type="synonym">Caligus salmonis</name>
    <dbReference type="NCBI Taxonomy" id="72036"/>
    <lineage>
        <taxon>Eukaryota</taxon>
        <taxon>Metazoa</taxon>
        <taxon>Ecdysozoa</taxon>
        <taxon>Arthropoda</taxon>
        <taxon>Crustacea</taxon>
        <taxon>Multicrustacea</taxon>
        <taxon>Hexanauplia</taxon>
        <taxon>Copepoda</taxon>
        <taxon>Siphonostomatoida</taxon>
        <taxon>Caligidae</taxon>
        <taxon>Lepeophtheirus</taxon>
    </lineage>
</organism>
<evidence type="ECO:0000313" key="1">
    <source>
        <dbReference type="EMBL" id="CDW40187.1"/>
    </source>
</evidence>